<feature type="compositionally biased region" description="Polar residues" evidence="1">
    <location>
        <begin position="134"/>
        <end position="170"/>
    </location>
</feature>
<proteinExistence type="predicted"/>
<protein>
    <recommendedName>
        <fullName evidence="2">DUF6699 domain-containing protein</fullName>
    </recommendedName>
</protein>
<evidence type="ECO:0000313" key="3">
    <source>
        <dbReference type="EMBL" id="KAF5378903.1"/>
    </source>
</evidence>
<dbReference type="Pfam" id="PF20415">
    <property type="entry name" value="DUF6699"/>
    <property type="match status" value="1"/>
</dbReference>
<dbReference type="OrthoDB" id="3242468at2759"/>
<name>A0A8H5H8W1_9AGAR</name>
<feature type="compositionally biased region" description="Low complexity" evidence="1">
    <location>
        <begin position="95"/>
        <end position="126"/>
    </location>
</feature>
<feature type="domain" description="DUF6699" evidence="2">
    <location>
        <begin position="209"/>
        <end position="355"/>
    </location>
</feature>
<dbReference type="EMBL" id="JAACJP010000018">
    <property type="protein sequence ID" value="KAF5378903.1"/>
    <property type="molecule type" value="Genomic_DNA"/>
</dbReference>
<keyword evidence="4" id="KW-1185">Reference proteome</keyword>
<organism evidence="3 4">
    <name type="scientific">Tricholomella constricta</name>
    <dbReference type="NCBI Taxonomy" id="117010"/>
    <lineage>
        <taxon>Eukaryota</taxon>
        <taxon>Fungi</taxon>
        <taxon>Dikarya</taxon>
        <taxon>Basidiomycota</taxon>
        <taxon>Agaricomycotina</taxon>
        <taxon>Agaricomycetes</taxon>
        <taxon>Agaricomycetidae</taxon>
        <taxon>Agaricales</taxon>
        <taxon>Tricholomatineae</taxon>
        <taxon>Lyophyllaceae</taxon>
        <taxon>Tricholomella</taxon>
    </lineage>
</organism>
<feature type="region of interest" description="Disordered" evidence="1">
    <location>
        <begin position="1"/>
        <end position="72"/>
    </location>
</feature>
<dbReference type="Proteomes" id="UP000565441">
    <property type="component" value="Unassembled WGS sequence"/>
</dbReference>
<evidence type="ECO:0000256" key="1">
    <source>
        <dbReference type="SAM" id="MobiDB-lite"/>
    </source>
</evidence>
<feature type="compositionally biased region" description="Low complexity" evidence="1">
    <location>
        <begin position="42"/>
        <end position="57"/>
    </location>
</feature>
<feature type="compositionally biased region" description="Low complexity" evidence="1">
    <location>
        <begin position="7"/>
        <end position="20"/>
    </location>
</feature>
<evidence type="ECO:0000313" key="4">
    <source>
        <dbReference type="Proteomes" id="UP000565441"/>
    </source>
</evidence>
<feature type="region of interest" description="Disordered" evidence="1">
    <location>
        <begin position="90"/>
        <end position="175"/>
    </location>
</feature>
<feature type="compositionally biased region" description="Polar residues" evidence="1">
    <location>
        <begin position="21"/>
        <end position="33"/>
    </location>
</feature>
<reference evidence="3 4" key="1">
    <citation type="journal article" date="2020" name="ISME J.">
        <title>Uncovering the hidden diversity of litter-decomposition mechanisms in mushroom-forming fungi.</title>
        <authorList>
            <person name="Floudas D."/>
            <person name="Bentzer J."/>
            <person name="Ahren D."/>
            <person name="Johansson T."/>
            <person name="Persson P."/>
            <person name="Tunlid A."/>
        </authorList>
    </citation>
    <scope>NUCLEOTIDE SEQUENCE [LARGE SCALE GENOMIC DNA]</scope>
    <source>
        <strain evidence="3 4">CBS 661.87</strain>
    </source>
</reference>
<sequence>MTSSQLSIPSKTPSYTSSPKRNISYTARTNTPSPLRHATLYSSTSLTPSATSASEPPARQEPALKIKSKTSSQWPTRASLSILLWPKARNTRTTSHSMRSQSLSIRSSVHSESTASSSGDASPSPAFRLLPVRSWTSDPRTVTQSEQSGAAPTSNHTWHVSEGAKTQKSSIIRPRPEAHTSFFSAQRREPTLQIHPLLAHTRFQRAPFAYDITQPPSLRSLIDSRSRSTISAETLAQPASNPAAATLTLDSPNLPWLIVATSARTQSKHGSNSHPESRSDDIPVTVLDVLHAVHVTLATRVTPQEWTTLGHGSRAQRRIMQAYERRCVRTEGDWEEGIRRIDYLCGKMLLVGVEVYKKANKQGVVGRLVFSSP</sequence>
<evidence type="ECO:0000259" key="2">
    <source>
        <dbReference type="Pfam" id="PF20415"/>
    </source>
</evidence>
<dbReference type="InterPro" id="IPR046522">
    <property type="entry name" value="DUF6699"/>
</dbReference>
<accession>A0A8H5H8W1</accession>
<comment type="caution">
    <text evidence="3">The sequence shown here is derived from an EMBL/GenBank/DDBJ whole genome shotgun (WGS) entry which is preliminary data.</text>
</comment>
<dbReference type="AlphaFoldDB" id="A0A8H5H8W1"/>
<gene>
    <name evidence="3" type="ORF">D9615_006851</name>
</gene>